<dbReference type="InParanoid" id="A0A419PM42"/>
<comment type="caution">
    <text evidence="2">The sequence shown here is derived from an EMBL/GenBank/DDBJ whole genome shotgun (WGS) entry which is preliminary data.</text>
</comment>
<evidence type="ECO:0000313" key="2">
    <source>
        <dbReference type="EMBL" id="KAG5446395.1"/>
    </source>
</evidence>
<reference evidence="2 3" key="2">
    <citation type="journal article" date="2021" name="Genomics">
        <title>High-quality reference genome for Clonorchis sinensis.</title>
        <authorList>
            <person name="Young N.D."/>
            <person name="Stroehlein A.J."/>
            <person name="Kinkar L."/>
            <person name="Wang T."/>
            <person name="Sohn W.M."/>
            <person name="Chang B.C.H."/>
            <person name="Kaur P."/>
            <person name="Weisz D."/>
            <person name="Dudchenko O."/>
            <person name="Aiden E.L."/>
            <person name="Korhonen P.K."/>
            <person name="Gasser R.B."/>
        </authorList>
    </citation>
    <scope>NUCLEOTIDE SEQUENCE [LARGE SCALE GENOMIC DNA]</scope>
    <source>
        <strain evidence="2">Cs-k2</strain>
    </source>
</reference>
<gene>
    <name evidence="2" type="ORF">CSKR_113784</name>
</gene>
<evidence type="ECO:0000256" key="1">
    <source>
        <dbReference type="SAM" id="MobiDB-lite"/>
    </source>
</evidence>
<sequence>MLGEGEASNRATAVGDNPTECSDETKPLNSIYSYSLYVHSKKQWNSHGVESKGGQPPKMQYPSEREDFGKQKNYTVPSNKPRLTWNPTESLACDVSRQLNVLHQAASCSGCYNIRDIAIHFAENSLTAYDRFRPSWGSSGGRSPRVSVNFMFYLGPDCTTFSVSIESNRTWV</sequence>
<name>A0A419PM42_CLOSI</name>
<protein>
    <submittedName>
        <fullName evidence="2">Uncharacterized protein</fullName>
    </submittedName>
</protein>
<keyword evidence="3" id="KW-1185">Reference proteome</keyword>
<dbReference type="EMBL" id="NIRI02000056">
    <property type="protein sequence ID" value="KAG5446395.1"/>
    <property type="molecule type" value="Genomic_DNA"/>
</dbReference>
<feature type="region of interest" description="Disordered" evidence="1">
    <location>
        <begin position="1"/>
        <end position="24"/>
    </location>
</feature>
<accession>A0A419PM42</accession>
<dbReference type="AlphaFoldDB" id="A0A419PM42"/>
<evidence type="ECO:0000313" key="3">
    <source>
        <dbReference type="Proteomes" id="UP000286415"/>
    </source>
</evidence>
<dbReference type="Proteomes" id="UP000286415">
    <property type="component" value="Unassembled WGS sequence"/>
</dbReference>
<organism evidence="2 3">
    <name type="scientific">Clonorchis sinensis</name>
    <name type="common">Chinese liver fluke</name>
    <dbReference type="NCBI Taxonomy" id="79923"/>
    <lineage>
        <taxon>Eukaryota</taxon>
        <taxon>Metazoa</taxon>
        <taxon>Spiralia</taxon>
        <taxon>Lophotrochozoa</taxon>
        <taxon>Platyhelminthes</taxon>
        <taxon>Trematoda</taxon>
        <taxon>Digenea</taxon>
        <taxon>Opisthorchiida</taxon>
        <taxon>Opisthorchiata</taxon>
        <taxon>Opisthorchiidae</taxon>
        <taxon>Clonorchis</taxon>
    </lineage>
</organism>
<proteinExistence type="predicted"/>
<reference evidence="2 3" key="1">
    <citation type="journal article" date="2018" name="Biotechnol. Adv.">
        <title>Improved genomic resources and new bioinformatic workflow for the carcinogenic parasite Clonorchis sinensis: Biotechnological implications.</title>
        <authorList>
            <person name="Wang D."/>
            <person name="Korhonen P.K."/>
            <person name="Gasser R.B."/>
            <person name="Young N.D."/>
        </authorList>
    </citation>
    <scope>NUCLEOTIDE SEQUENCE [LARGE SCALE GENOMIC DNA]</scope>
    <source>
        <strain evidence="2">Cs-k2</strain>
    </source>
</reference>